<dbReference type="GO" id="GO:0004042">
    <property type="term" value="F:L-glutamate N-acetyltransferase activity"/>
    <property type="evidence" value="ECO:0007669"/>
    <property type="project" value="UniProtKB-UniRule"/>
</dbReference>
<dbReference type="Proteomes" id="UP000186758">
    <property type="component" value="Unassembled WGS sequence"/>
</dbReference>
<comment type="similarity">
    <text evidence="1 10">Belongs to the ArgJ family.</text>
</comment>
<dbReference type="Gene3D" id="3.60.70.12">
    <property type="entry name" value="L-amino peptidase D-ALA esterase/amidase"/>
    <property type="match status" value="1"/>
</dbReference>
<sequence>MKGIEGGITAAKGYKTGAVHSGIRASQSKKDLAVIVSDVPCQAAAVYTSNIVKAAPLHITREHLGDGTAQAIVINSGNANACAPRGEENALREAQAAAKLLGLKTEDVLVASTGVIGQELPIEVIETAMGQIVLTDDSADTAKAIMTTDTKMKQTAVEFELDGKTVHLGGIAKGSGMIHPNMGTMLCFVTTDAAISQSVLQQSLSKIVKKTFNRISVDGDTSTNDMCIVLANGLAGNEEITQQNDVFDQALESVMKDLAVMIAFDGEGASRLIISTVVNAADETQAETLAMSVASSSLFKAAMFGSDANWGRVLCAMGYSGAKFDPEKVDVLFQSNAGTIEVAKNGRGLDFDEDLAKKILSRDQVQVVMNLHEGDVSVTCWGCDLTYDYVKINGDYRS</sequence>
<comment type="catalytic activity">
    <reaction evidence="10">
        <text>L-glutamate + acetyl-CoA = N-acetyl-L-glutamate + CoA + H(+)</text>
        <dbReference type="Rhea" id="RHEA:24292"/>
        <dbReference type="ChEBI" id="CHEBI:15378"/>
        <dbReference type="ChEBI" id="CHEBI:29985"/>
        <dbReference type="ChEBI" id="CHEBI:44337"/>
        <dbReference type="ChEBI" id="CHEBI:57287"/>
        <dbReference type="ChEBI" id="CHEBI:57288"/>
        <dbReference type="EC" id="2.3.1.1"/>
    </reaction>
</comment>
<feature type="binding site" evidence="10">
    <location>
        <position position="184"/>
    </location>
    <ligand>
        <name>substrate</name>
    </ligand>
</feature>
<keyword evidence="8 10" id="KW-0012">Acyltransferase</keyword>
<evidence type="ECO:0000256" key="10">
    <source>
        <dbReference type="HAMAP-Rule" id="MF_01106"/>
    </source>
</evidence>
<keyword evidence="5 10" id="KW-0808">Transferase</keyword>
<feature type="chain" id="PRO_5023511107" description="Arginine biosynthesis bifunctional protein ArgJ alpha chain" evidence="10">
    <location>
        <begin position="1"/>
        <end position="183"/>
    </location>
</feature>
<keyword evidence="10" id="KW-0963">Cytoplasm</keyword>
<accession>A0A1Q9YHR3</accession>
<dbReference type="UniPathway" id="UPA00068">
    <property type="reaction ID" value="UER00106"/>
</dbReference>
<dbReference type="CDD" id="cd02152">
    <property type="entry name" value="OAT"/>
    <property type="match status" value="1"/>
</dbReference>
<dbReference type="Pfam" id="PF01960">
    <property type="entry name" value="ArgJ"/>
    <property type="match status" value="1"/>
</dbReference>
<feature type="site" description="Involved in the stabilization of negative charge on the oxyanion by the formation of the oxyanion hole" evidence="10">
    <location>
        <position position="113"/>
    </location>
</feature>
<dbReference type="HAMAP" id="MF_01106">
    <property type="entry name" value="ArgJ"/>
    <property type="match status" value="1"/>
</dbReference>
<reference evidence="11 12" key="1">
    <citation type="submission" date="2016-11" db="EMBL/GenBank/DDBJ databases">
        <title>Description of two novel members of the family Erysipelotrichaceae: Ileibacterium lipovorans gen. nov., sp. nov. and Dubosiella newyorkensis, gen. nov., sp. nov.</title>
        <authorList>
            <person name="Cox L.M."/>
            <person name="Sohn J."/>
            <person name="Tyrrell K.L."/>
            <person name="Citron D.M."/>
            <person name="Lawson P.A."/>
            <person name="Patel N.B."/>
            <person name="Iizumi T."/>
            <person name="Perez-Perez G.I."/>
            <person name="Goldstein E.J."/>
            <person name="Blaser M.J."/>
        </authorList>
    </citation>
    <scope>NUCLEOTIDE SEQUENCE [LARGE SCALE GENOMIC DNA]</scope>
    <source>
        <strain evidence="11 12">NYU-BL-K8</strain>
    </source>
</reference>
<proteinExistence type="inferred from homology"/>
<dbReference type="EMBL" id="MPJZ01000095">
    <property type="protein sequence ID" value="OLU43688.1"/>
    <property type="molecule type" value="Genomic_DNA"/>
</dbReference>
<dbReference type="GO" id="GO:0006592">
    <property type="term" value="P:ornithine biosynthetic process"/>
    <property type="evidence" value="ECO:0007669"/>
    <property type="project" value="TreeGrafter"/>
</dbReference>
<feature type="site" description="Cleavage; by autolysis" evidence="10">
    <location>
        <begin position="183"/>
        <end position="184"/>
    </location>
</feature>
<feature type="binding site" evidence="10">
    <location>
        <position position="147"/>
    </location>
    <ligand>
        <name>substrate</name>
    </ligand>
</feature>
<feature type="active site" description="Nucleophile" evidence="10">
    <location>
        <position position="184"/>
    </location>
</feature>
<comment type="function">
    <text evidence="10">Catalyzes two activities which are involved in the cyclic version of arginine biosynthesis: the synthesis of N-acetylglutamate from glutamate and acetyl-CoA as the acetyl donor, and of ornithine by transacetylation between N(2)-acetylornithine and glutamate.</text>
</comment>
<evidence type="ECO:0000256" key="1">
    <source>
        <dbReference type="ARBA" id="ARBA00006774"/>
    </source>
</evidence>
<dbReference type="InterPro" id="IPR016117">
    <property type="entry name" value="ArgJ-like_dom_sf"/>
</dbReference>
<dbReference type="PANTHER" id="PTHR23100">
    <property type="entry name" value="ARGININE BIOSYNTHESIS BIFUNCTIONAL PROTEIN ARGJ"/>
    <property type="match status" value="1"/>
</dbReference>
<keyword evidence="4 10" id="KW-0028">Amino-acid biosynthesis</keyword>
<dbReference type="AlphaFoldDB" id="A0A1Q9YHR3"/>
<comment type="catalytic activity">
    <reaction evidence="9 10">
        <text>N(2)-acetyl-L-ornithine + L-glutamate = N-acetyl-L-glutamate + L-ornithine</text>
        <dbReference type="Rhea" id="RHEA:15349"/>
        <dbReference type="ChEBI" id="CHEBI:29985"/>
        <dbReference type="ChEBI" id="CHEBI:44337"/>
        <dbReference type="ChEBI" id="CHEBI:46911"/>
        <dbReference type="ChEBI" id="CHEBI:57805"/>
        <dbReference type="EC" id="2.3.1.35"/>
    </reaction>
</comment>
<dbReference type="EC" id="2.3.1.35" evidence="10"/>
<comment type="caution">
    <text evidence="11">The sequence shown here is derived from an EMBL/GenBank/DDBJ whole genome shotgun (WGS) entry which is preliminary data.</text>
</comment>
<dbReference type="FunFam" id="3.10.20.340:FF:000001">
    <property type="entry name" value="Arginine biosynthesis bifunctional protein ArgJ, chloroplastic"/>
    <property type="match status" value="1"/>
</dbReference>
<evidence type="ECO:0000256" key="2">
    <source>
        <dbReference type="ARBA" id="ARBA00011475"/>
    </source>
</evidence>
<dbReference type="FunFam" id="3.60.70.12:FF:000001">
    <property type="entry name" value="Arginine biosynthesis bifunctional protein ArgJ, chloroplastic"/>
    <property type="match status" value="1"/>
</dbReference>
<dbReference type="RefSeq" id="WP_075886204.1">
    <property type="nucleotide sequence ID" value="NZ_CAOLJF010000020.1"/>
</dbReference>
<keyword evidence="7 10" id="KW-0511">Multifunctional enzyme</keyword>
<feature type="binding site" evidence="10">
    <location>
        <position position="267"/>
    </location>
    <ligand>
        <name>substrate</name>
    </ligand>
</feature>
<evidence type="ECO:0000256" key="6">
    <source>
        <dbReference type="ARBA" id="ARBA00022813"/>
    </source>
</evidence>
<evidence type="ECO:0000256" key="8">
    <source>
        <dbReference type="ARBA" id="ARBA00023315"/>
    </source>
</evidence>
<dbReference type="NCBIfam" id="TIGR00120">
    <property type="entry name" value="ArgJ"/>
    <property type="match status" value="1"/>
</dbReference>
<dbReference type="InterPro" id="IPR042195">
    <property type="entry name" value="ArgJ_beta_C"/>
</dbReference>
<evidence type="ECO:0000256" key="4">
    <source>
        <dbReference type="ARBA" id="ARBA00022605"/>
    </source>
</evidence>
<evidence type="ECO:0000313" key="11">
    <source>
        <dbReference type="EMBL" id="OLU43688.1"/>
    </source>
</evidence>
<feature type="site" description="Involved in the stabilization of negative charge on the oxyanion by the formation of the oxyanion hole" evidence="10">
    <location>
        <position position="114"/>
    </location>
</feature>
<evidence type="ECO:0000256" key="9">
    <source>
        <dbReference type="ARBA" id="ARBA00049439"/>
    </source>
</evidence>
<feature type="binding site" evidence="10">
    <location>
        <position position="393"/>
    </location>
    <ligand>
        <name>substrate</name>
    </ligand>
</feature>
<evidence type="ECO:0000256" key="5">
    <source>
        <dbReference type="ARBA" id="ARBA00022679"/>
    </source>
</evidence>
<dbReference type="PANTHER" id="PTHR23100:SF0">
    <property type="entry name" value="ARGININE BIOSYNTHESIS BIFUNCTIONAL PROTEIN ARGJ, MITOCHONDRIAL"/>
    <property type="match status" value="1"/>
</dbReference>
<evidence type="ECO:0000256" key="3">
    <source>
        <dbReference type="ARBA" id="ARBA00022571"/>
    </source>
</evidence>
<organism evidence="11 12">
    <name type="scientific">Faecalibaculum rodentium</name>
    <dbReference type="NCBI Taxonomy" id="1702221"/>
    <lineage>
        <taxon>Bacteria</taxon>
        <taxon>Bacillati</taxon>
        <taxon>Bacillota</taxon>
        <taxon>Erysipelotrichia</taxon>
        <taxon>Erysipelotrichales</taxon>
        <taxon>Erysipelotrichaceae</taxon>
        <taxon>Faecalibaculum</taxon>
    </lineage>
</organism>
<comment type="subcellular location">
    <subcellularLocation>
        <location evidence="10">Cytoplasm</location>
    </subcellularLocation>
</comment>
<comment type="pathway">
    <text evidence="10">Amino-acid biosynthesis; L-arginine biosynthesis; N(2)-acetyl-L-ornithine from L-glutamate: step 1/4.</text>
</comment>
<evidence type="ECO:0000313" key="12">
    <source>
        <dbReference type="Proteomes" id="UP000186758"/>
    </source>
</evidence>
<dbReference type="GO" id="GO:0006526">
    <property type="term" value="P:L-arginine biosynthetic process"/>
    <property type="evidence" value="ECO:0007669"/>
    <property type="project" value="UniProtKB-UniRule"/>
</dbReference>
<keyword evidence="3 10" id="KW-0055">Arginine biosynthesis</keyword>
<feature type="binding site" evidence="10">
    <location>
        <position position="398"/>
    </location>
    <ligand>
        <name>substrate</name>
    </ligand>
</feature>
<comment type="pathway">
    <text evidence="10">Amino-acid biosynthesis; L-arginine biosynthesis; L-ornithine and N-acetyl-L-glutamate from L-glutamate and N(2)-acetyl-L-ornithine (cyclic): step 1/1.</text>
</comment>
<feature type="binding site" evidence="10">
    <location>
        <position position="173"/>
    </location>
    <ligand>
        <name>substrate</name>
    </ligand>
</feature>
<feature type="chain" id="PRO_5023511106" description="Arginine biosynthesis bifunctional protein ArgJ beta chain" evidence="10">
    <location>
        <begin position="184"/>
        <end position="398"/>
    </location>
</feature>
<dbReference type="InterPro" id="IPR002813">
    <property type="entry name" value="Arg_biosynth_ArgJ"/>
</dbReference>
<protein>
    <recommendedName>
        <fullName evidence="10">Arginine biosynthesis bifunctional protein ArgJ</fullName>
    </recommendedName>
    <domain>
        <recommendedName>
            <fullName evidence="10">Glutamate N-acetyltransferase</fullName>
            <ecNumber evidence="10">2.3.1.35</ecNumber>
        </recommendedName>
        <alternativeName>
            <fullName evidence="10">Ornithine acetyltransferase</fullName>
            <shortName evidence="10">OATase</shortName>
        </alternativeName>
        <alternativeName>
            <fullName evidence="10">Ornithine transacetylase</fullName>
        </alternativeName>
    </domain>
    <domain>
        <recommendedName>
            <fullName evidence="10">Amino-acid acetyltransferase</fullName>
            <ecNumber evidence="10">2.3.1.1</ecNumber>
        </recommendedName>
        <alternativeName>
            <fullName evidence="10">N-acetylglutamate synthase</fullName>
            <shortName evidence="10">AGSase</shortName>
        </alternativeName>
    </domain>
    <component>
        <recommendedName>
            <fullName evidence="10">Arginine biosynthesis bifunctional protein ArgJ alpha chain</fullName>
        </recommendedName>
    </component>
    <component>
        <recommendedName>
            <fullName evidence="10">Arginine biosynthesis bifunctional protein ArgJ beta chain</fullName>
        </recommendedName>
    </component>
</protein>
<dbReference type="GO" id="GO:0005737">
    <property type="term" value="C:cytoplasm"/>
    <property type="evidence" value="ECO:0007669"/>
    <property type="project" value="UniProtKB-SubCell"/>
</dbReference>
<dbReference type="EC" id="2.3.1.1" evidence="10"/>
<dbReference type="NCBIfam" id="NF003802">
    <property type="entry name" value="PRK05388.1"/>
    <property type="match status" value="1"/>
</dbReference>
<dbReference type="GO" id="GO:0004358">
    <property type="term" value="F:L-glutamate N-acetyltransferase activity, acting on acetyl-L-ornithine as donor"/>
    <property type="evidence" value="ECO:0007669"/>
    <property type="project" value="UniProtKB-UniRule"/>
</dbReference>
<dbReference type="SUPFAM" id="SSF56266">
    <property type="entry name" value="DmpA/ArgJ-like"/>
    <property type="match status" value="1"/>
</dbReference>
<dbReference type="Gene3D" id="3.10.20.340">
    <property type="entry name" value="ArgJ beta chain, C-terminal domain"/>
    <property type="match status" value="1"/>
</dbReference>
<evidence type="ECO:0000256" key="7">
    <source>
        <dbReference type="ARBA" id="ARBA00023268"/>
    </source>
</evidence>
<name>A0A1Q9YHR3_9FIRM</name>
<gene>
    <name evidence="10" type="primary">argJ</name>
    <name evidence="11" type="ORF">BO223_11045</name>
</gene>
<keyword evidence="6 10" id="KW-0068">Autocatalytic cleavage</keyword>
<comment type="subunit">
    <text evidence="2 10">Heterotetramer of two alpha and two beta chains.</text>
</comment>